<dbReference type="PROSITE" id="PS50157">
    <property type="entry name" value="ZINC_FINGER_C2H2_2"/>
    <property type="match status" value="2"/>
</dbReference>
<dbReference type="GO" id="GO:0000978">
    <property type="term" value="F:RNA polymerase II cis-regulatory region sequence-specific DNA binding"/>
    <property type="evidence" value="ECO:0007669"/>
    <property type="project" value="TreeGrafter"/>
</dbReference>
<organism evidence="14">
    <name type="scientific">Triatoma infestans</name>
    <name type="common">Assassin bug</name>
    <dbReference type="NCBI Taxonomy" id="30076"/>
    <lineage>
        <taxon>Eukaryota</taxon>
        <taxon>Metazoa</taxon>
        <taxon>Ecdysozoa</taxon>
        <taxon>Arthropoda</taxon>
        <taxon>Hexapoda</taxon>
        <taxon>Insecta</taxon>
        <taxon>Pterygota</taxon>
        <taxon>Neoptera</taxon>
        <taxon>Paraneoptera</taxon>
        <taxon>Hemiptera</taxon>
        <taxon>Heteroptera</taxon>
        <taxon>Panheteroptera</taxon>
        <taxon>Cimicomorpha</taxon>
        <taxon>Reduviidae</taxon>
        <taxon>Triatominae</taxon>
        <taxon>Triatoma</taxon>
    </lineage>
</organism>
<evidence type="ECO:0000256" key="1">
    <source>
        <dbReference type="ARBA" id="ARBA00003983"/>
    </source>
</evidence>
<keyword evidence="7" id="KW-0677">Repeat</keyword>
<dbReference type="GO" id="GO:0000981">
    <property type="term" value="F:DNA-binding transcription factor activity, RNA polymerase II-specific"/>
    <property type="evidence" value="ECO:0007669"/>
    <property type="project" value="TreeGrafter"/>
</dbReference>
<dbReference type="GO" id="GO:0005634">
    <property type="term" value="C:nucleus"/>
    <property type="evidence" value="ECO:0007669"/>
    <property type="project" value="UniProtKB-SubCell"/>
</dbReference>
<evidence type="ECO:0000256" key="5">
    <source>
        <dbReference type="ARBA" id="ARBA00022492"/>
    </source>
</evidence>
<keyword evidence="5" id="KW-0302">Gap protein</keyword>
<keyword evidence="6" id="KW-0479">Metal-binding</keyword>
<dbReference type="EMBL" id="GEMB01001535">
    <property type="protein sequence ID" value="JAS01623.1"/>
    <property type="molecule type" value="Transcribed_RNA"/>
</dbReference>
<evidence type="ECO:0000256" key="11">
    <source>
        <dbReference type="ARBA" id="ARBA00023242"/>
    </source>
</evidence>
<evidence type="ECO:0000256" key="6">
    <source>
        <dbReference type="ARBA" id="ARBA00022723"/>
    </source>
</evidence>
<protein>
    <recommendedName>
        <fullName evidence="4">Protein hunchback</fullName>
    </recommendedName>
</protein>
<evidence type="ECO:0000313" key="14">
    <source>
        <dbReference type="EMBL" id="JAS01623.1"/>
    </source>
</evidence>
<evidence type="ECO:0000256" key="12">
    <source>
        <dbReference type="PROSITE-ProRule" id="PRU00042"/>
    </source>
</evidence>
<dbReference type="PROSITE" id="PS00028">
    <property type="entry name" value="ZINC_FINGER_C2H2_1"/>
    <property type="match status" value="2"/>
</dbReference>
<evidence type="ECO:0000256" key="10">
    <source>
        <dbReference type="ARBA" id="ARBA00023125"/>
    </source>
</evidence>
<evidence type="ECO:0000259" key="13">
    <source>
        <dbReference type="PROSITE" id="PS50157"/>
    </source>
</evidence>
<keyword evidence="11" id="KW-0539">Nucleus</keyword>
<dbReference type="GO" id="GO:0008270">
    <property type="term" value="F:zinc ion binding"/>
    <property type="evidence" value="ECO:0007669"/>
    <property type="project" value="UniProtKB-KW"/>
</dbReference>
<dbReference type="FunFam" id="3.30.160.60:FF:000614">
    <property type="entry name" value="Zinc finger protein 142"/>
    <property type="match status" value="1"/>
</dbReference>
<dbReference type="Pfam" id="PF13909">
    <property type="entry name" value="zf-H2C2_5"/>
    <property type="match status" value="1"/>
</dbReference>
<dbReference type="PANTHER" id="PTHR23235">
    <property type="entry name" value="KRUEPPEL-LIKE TRANSCRIPTION FACTOR"/>
    <property type="match status" value="1"/>
</dbReference>
<comment type="subcellular location">
    <subcellularLocation>
        <location evidence="2">Nucleus</location>
    </subcellularLocation>
</comment>
<reference evidence="14" key="1">
    <citation type="submission" date="2016-04" db="EMBL/GenBank/DDBJ databases">
        <authorList>
            <person name="Calderon-Fernandez G.M.Sr."/>
        </authorList>
    </citation>
    <scope>NUCLEOTIDE SEQUENCE</scope>
    <source>
        <strain evidence="14">Int1</strain>
        <tissue evidence="14">Integument</tissue>
    </source>
</reference>
<keyword evidence="10" id="KW-0238">DNA-binding</keyword>
<evidence type="ECO:0000256" key="7">
    <source>
        <dbReference type="ARBA" id="ARBA00022737"/>
    </source>
</evidence>
<keyword evidence="5" id="KW-0217">Developmental protein</keyword>
<feature type="non-terminal residue" evidence="14">
    <location>
        <position position="1"/>
    </location>
</feature>
<comment type="similarity">
    <text evidence="3">Belongs to the hunchback C2H2-type zinc-finger protein family.</text>
</comment>
<evidence type="ECO:0000256" key="4">
    <source>
        <dbReference type="ARBA" id="ARBA00013638"/>
    </source>
</evidence>
<dbReference type="InterPro" id="IPR036236">
    <property type="entry name" value="Znf_C2H2_sf"/>
</dbReference>
<dbReference type="Pfam" id="PF23611">
    <property type="entry name" value="zf-C2H2_16"/>
    <property type="match status" value="1"/>
</dbReference>
<evidence type="ECO:0000256" key="8">
    <source>
        <dbReference type="ARBA" id="ARBA00022771"/>
    </source>
</evidence>
<comment type="function">
    <text evidence="1">Gap class segmentation protein that controls development of head structures.</text>
</comment>
<dbReference type="Gene3D" id="3.30.160.60">
    <property type="entry name" value="Classic Zinc Finger"/>
    <property type="match status" value="2"/>
</dbReference>
<evidence type="ECO:0000256" key="3">
    <source>
        <dbReference type="ARBA" id="ARBA00007746"/>
    </source>
</evidence>
<reference evidence="14" key="2">
    <citation type="journal article" date="2017" name="J. Med. Entomol.">
        <title>Transcriptome Analysis of the Triatoma infestans (Hemiptera: Reduviidae) Integument.</title>
        <authorList>
            <person name="Calderon-Fernandez G.M."/>
            <person name="Moriconi D.E."/>
            <person name="Dulbecco A.B."/>
            <person name="Juarez M.P."/>
        </authorList>
    </citation>
    <scope>NUCLEOTIDE SEQUENCE</scope>
    <source>
        <strain evidence="14">Int1</strain>
        <tissue evidence="14">Integument</tissue>
    </source>
</reference>
<dbReference type="InterPro" id="IPR013087">
    <property type="entry name" value="Znf_C2H2_type"/>
</dbReference>
<accession>A0A171A3M7</accession>
<dbReference type="AlphaFoldDB" id="A0A171A3M7"/>
<dbReference type="GO" id="GO:0035282">
    <property type="term" value="P:segmentation"/>
    <property type="evidence" value="ECO:0007669"/>
    <property type="project" value="UniProtKB-KW"/>
</dbReference>
<sequence length="112" mass="12957">KRCNIIAVLATEILQLRSYWKYICVHTKLMRCMCVMNVTTDVTTSESLKLHIRKHTGKNLYKCGGCDYSCTKSSRLKIHMRKHTGEKPYKCSECDFSCNHSSNLKVHMLTHS</sequence>
<dbReference type="FunFam" id="3.30.160.60:FF:000123">
    <property type="entry name" value="transcriptional repressor CTCF isoform X1"/>
    <property type="match status" value="1"/>
</dbReference>
<name>A0A171A3M7_TRIIF</name>
<feature type="non-terminal residue" evidence="14">
    <location>
        <position position="112"/>
    </location>
</feature>
<evidence type="ECO:0000256" key="9">
    <source>
        <dbReference type="ARBA" id="ARBA00022833"/>
    </source>
</evidence>
<keyword evidence="8 12" id="KW-0863">Zinc-finger</keyword>
<dbReference type="InterPro" id="IPR056438">
    <property type="entry name" value="Znf-C2H2_CTCF"/>
</dbReference>
<evidence type="ECO:0000256" key="2">
    <source>
        <dbReference type="ARBA" id="ARBA00004123"/>
    </source>
</evidence>
<proteinExistence type="inferred from homology"/>
<feature type="domain" description="C2H2-type" evidence="13">
    <location>
        <begin position="61"/>
        <end position="88"/>
    </location>
</feature>
<dbReference type="PANTHER" id="PTHR23235:SF120">
    <property type="entry name" value="KRUPPEL-LIKE FACTOR 15"/>
    <property type="match status" value="1"/>
</dbReference>
<feature type="domain" description="C2H2-type" evidence="13">
    <location>
        <begin position="89"/>
        <end position="112"/>
    </location>
</feature>
<dbReference type="SMART" id="SM00355">
    <property type="entry name" value="ZnF_C2H2"/>
    <property type="match status" value="2"/>
</dbReference>
<keyword evidence="9" id="KW-0862">Zinc</keyword>
<dbReference type="SUPFAM" id="SSF57667">
    <property type="entry name" value="beta-beta-alpha zinc fingers"/>
    <property type="match status" value="2"/>
</dbReference>